<dbReference type="InterPro" id="IPR008321">
    <property type="entry name" value="UCP032146"/>
</dbReference>
<reference evidence="1" key="1">
    <citation type="submission" date="2020-12" db="EMBL/GenBank/DDBJ databases">
        <title>Bacterial taxonomy.</title>
        <authorList>
            <person name="Pan X."/>
        </authorList>
    </citation>
    <scope>NUCLEOTIDE SEQUENCE</scope>
    <source>
        <strain evidence="1">KCTC 52957</strain>
    </source>
</reference>
<dbReference type="AlphaFoldDB" id="A0A934MAP2"/>
<keyword evidence="2" id="KW-1185">Reference proteome</keyword>
<sequence>MSRLYAIEIDETDLPVPSPEMDQERRVAVFDLEESNSFALLDGPEGPYALRLGMTPDRRARFELTGRDGSDAAAFTLAMGQLEQAVKDYATLCDTYVDAVKSLPPARIEAIDTARRDIHSEAARQLRALLAGKADVDEPTSRRLFTLICVMMQSE</sequence>
<name>A0A934MAP2_9RHOB</name>
<dbReference type="EMBL" id="JAEKPD010000014">
    <property type="protein sequence ID" value="MBJ3763847.1"/>
    <property type="molecule type" value="Genomic_DNA"/>
</dbReference>
<protein>
    <submittedName>
        <fullName evidence="1">UPF0262 family protein</fullName>
    </submittedName>
</protein>
<gene>
    <name evidence="1" type="ORF">ILP92_13915</name>
</gene>
<proteinExistence type="predicted"/>
<dbReference type="Pfam" id="PF06793">
    <property type="entry name" value="UPF0262"/>
    <property type="match status" value="1"/>
</dbReference>
<dbReference type="RefSeq" id="WP_198917016.1">
    <property type="nucleotide sequence ID" value="NZ_JAEKPD010000014.1"/>
</dbReference>
<dbReference type="NCBIfam" id="NF002769">
    <property type="entry name" value="PRK02853.1"/>
    <property type="match status" value="1"/>
</dbReference>
<accession>A0A934MAP2</accession>
<organism evidence="1 2">
    <name type="scientific">Palleronia pontilimi</name>
    <dbReference type="NCBI Taxonomy" id="1964209"/>
    <lineage>
        <taxon>Bacteria</taxon>
        <taxon>Pseudomonadati</taxon>
        <taxon>Pseudomonadota</taxon>
        <taxon>Alphaproteobacteria</taxon>
        <taxon>Rhodobacterales</taxon>
        <taxon>Roseobacteraceae</taxon>
        <taxon>Palleronia</taxon>
    </lineage>
</organism>
<evidence type="ECO:0000313" key="2">
    <source>
        <dbReference type="Proteomes" id="UP000642488"/>
    </source>
</evidence>
<dbReference type="Proteomes" id="UP000642488">
    <property type="component" value="Unassembled WGS sequence"/>
</dbReference>
<comment type="caution">
    <text evidence="1">The sequence shown here is derived from an EMBL/GenBank/DDBJ whole genome shotgun (WGS) entry which is preliminary data.</text>
</comment>
<evidence type="ECO:0000313" key="1">
    <source>
        <dbReference type="EMBL" id="MBJ3763847.1"/>
    </source>
</evidence>